<keyword evidence="2" id="KW-1133">Transmembrane helix</keyword>
<keyword evidence="2" id="KW-0472">Membrane</keyword>
<dbReference type="PANTHER" id="PTHR34475:SF1">
    <property type="entry name" value="CYTOSKELETON PROTEIN RODZ"/>
    <property type="match status" value="1"/>
</dbReference>
<dbReference type="AlphaFoldDB" id="A0A6I3T2Q5"/>
<feature type="region of interest" description="Disordered" evidence="1">
    <location>
        <begin position="1"/>
        <end position="22"/>
    </location>
</feature>
<feature type="compositionally biased region" description="Low complexity" evidence="1">
    <location>
        <begin position="164"/>
        <end position="185"/>
    </location>
</feature>
<evidence type="ECO:0000256" key="1">
    <source>
        <dbReference type="SAM" id="MobiDB-lite"/>
    </source>
</evidence>
<reference evidence="3 4" key="1">
    <citation type="submission" date="2019-11" db="EMBL/GenBank/DDBJ databases">
        <title>Type strains purchased from KCTC, JCM and DSMZ.</title>
        <authorList>
            <person name="Lu H."/>
        </authorList>
    </citation>
    <scope>NUCLEOTIDE SEQUENCE [LARGE SCALE GENOMIC DNA]</scope>
    <source>
        <strain evidence="3 4">KCTC 52429</strain>
    </source>
</reference>
<dbReference type="EMBL" id="WNKZ01000108">
    <property type="protein sequence ID" value="MTV55833.1"/>
    <property type="molecule type" value="Genomic_DNA"/>
</dbReference>
<dbReference type="InterPro" id="IPR010982">
    <property type="entry name" value="Lambda_DNA-bd_dom_sf"/>
</dbReference>
<gene>
    <name evidence="3" type="ORF">GM672_24205</name>
</gene>
<dbReference type="GO" id="GO:0003677">
    <property type="term" value="F:DNA binding"/>
    <property type="evidence" value="ECO:0007669"/>
    <property type="project" value="InterPro"/>
</dbReference>
<feature type="transmembrane region" description="Helical" evidence="2">
    <location>
        <begin position="127"/>
        <end position="144"/>
    </location>
</feature>
<dbReference type="SUPFAM" id="SSF47413">
    <property type="entry name" value="lambda repressor-like DNA-binding domains"/>
    <property type="match status" value="1"/>
</dbReference>
<proteinExistence type="predicted"/>
<dbReference type="RefSeq" id="WP_170300221.1">
    <property type="nucleotide sequence ID" value="NZ_WNKZ01000108.1"/>
</dbReference>
<dbReference type="Proteomes" id="UP000430634">
    <property type="component" value="Unassembled WGS sequence"/>
</dbReference>
<dbReference type="PANTHER" id="PTHR34475">
    <property type="match status" value="1"/>
</dbReference>
<feature type="non-terminal residue" evidence="3">
    <location>
        <position position="191"/>
    </location>
</feature>
<evidence type="ECO:0000313" key="3">
    <source>
        <dbReference type="EMBL" id="MTV55833.1"/>
    </source>
</evidence>
<dbReference type="CDD" id="cd00093">
    <property type="entry name" value="HTH_XRE"/>
    <property type="match status" value="1"/>
</dbReference>
<accession>A0A6I3T2Q5</accession>
<dbReference type="InterPro" id="IPR050400">
    <property type="entry name" value="Bact_Cytoskel_RodZ"/>
</dbReference>
<organism evidence="3 4">
    <name type="scientific">Pseudoduganella buxea</name>
    <dbReference type="NCBI Taxonomy" id="1949069"/>
    <lineage>
        <taxon>Bacteria</taxon>
        <taxon>Pseudomonadati</taxon>
        <taxon>Pseudomonadota</taxon>
        <taxon>Betaproteobacteria</taxon>
        <taxon>Burkholderiales</taxon>
        <taxon>Oxalobacteraceae</taxon>
        <taxon>Telluria group</taxon>
        <taxon>Pseudoduganella</taxon>
    </lineage>
</organism>
<feature type="compositionally biased region" description="Polar residues" evidence="1">
    <location>
        <begin position="1"/>
        <end position="15"/>
    </location>
</feature>
<dbReference type="InterPro" id="IPR001387">
    <property type="entry name" value="Cro/C1-type_HTH"/>
</dbReference>
<protein>
    <submittedName>
        <fullName evidence="3">DUF4115 domain-containing protein</fullName>
    </submittedName>
</protein>
<name>A0A6I3T2Q5_9BURK</name>
<dbReference type="Gene3D" id="1.10.260.40">
    <property type="entry name" value="lambda repressor-like DNA-binding domains"/>
    <property type="match status" value="1"/>
</dbReference>
<evidence type="ECO:0000256" key="2">
    <source>
        <dbReference type="SAM" id="Phobius"/>
    </source>
</evidence>
<evidence type="ECO:0000313" key="4">
    <source>
        <dbReference type="Proteomes" id="UP000430634"/>
    </source>
</evidence>
<feature type="region of interest" description="Disordered" evidence="1">
    <location>
        <begin position="160"/>
        <end position="191"/>
    </location>
</feature>
<keyword evidence="2" id="KW-0812">Transmembrane</keyword>
<comment type="caution">
    <text evidence="3">The sequence shown here is derived from an EMBL/GenBank/DDBJ whole genome shotgun (WGS) entry which is preliminary data.</text>
</comment>
<dbReference type="Pfam" id="PF13413">
    <property type="entry name" value="HTH_25"/>
    <property type="match status" value="1"/>
</dbReference>
<sequence length="191" mass="19952">MDSEWQEQPKNQNAQAPGAQLAAQRQAMGLTIDQIADQLKLAPRQVVALEQGDFAALPNMAVTRGFVRAYAKVVRLDPAPLVAQIEVAPAVSPSADHGPVRREKISTTFSESRFPSLTARQSKPGRWLAGGAVVLVLAAVAAAWQSGVISPDLFGRSAGTSTDTATLPAQPGTATTALPAPTVPLVQPTTP</sequence>